<evidence type="ECO:0000313" key="1">
    <source>
        <dbReference type="EMBL" id="SPC80556.1"/>
    </source>
</evidence>
<accession>A0A2N9ENZ0</accession>
<protein>
    <submittedName>
        <fullName evidence="1">Uncharacterized protein</fullName>
    </submittedName>
</protein>
<sequence length="205" mass="21953">MRELCHLEVEVRLEEKEIQAVLAFSVLALIKPPPQSSRRSPSLTLPLGLSLTHSHGLTSCPSSNESWLILHGAMIGHCSLFAPPIYESITSHSRGFSPQYLTVSLPAQSHGLDLSPSHRSGSRSHRCLSLLLAISPSPHACDLTATATATACPRSLSPTDPAKGHGTPIKLSLSLTPTVKFWSTGCFSFSPYFLSDLVSTGLLVC</sequence>
<gene>
    <name evidence="1" type="ORF">FSB_LOCUS8438</name>
</gene>
<dbReference type="AlphaFoldDB" id="A0A2N9ENZ0"/>
<proteinExistence type="predicted"/>
<reference evidence="1" key="1">
    <citation type="submission" date="2018-02" db="EMBL/GenBank/DDBJ databases">
        <authorList>
            <person name="Cohen D.B."/>
            <person name="Kent A.D."/>
        </authorList>
    </citation>
    <scope>NUCLEOTIDE SEQUENCE</scope>
</reference>
<name>A0A2N9ENZ0_FAGSY</name>
<dbReference type="EMBL" id="OIVN01000457">
    <property type="protein sequence ID" value="SPC80556.1"/>
    <property type="molecule type" value="Genomic_DNA"/>
</dbReference>
<organism evidence="1">
    <name type="scientific">Fagus sylvatica</name>
    <name type="common">Beechnut</name>
    <dbReference type="NCBI Taxonomy" id="28930"/>
    <lineage>
        <taxon>Eukaryota</taxon>
        <taxon>Viridiplantae</taxon>
        <taxon>Streptophyta</taxon>
        <taxon>Embryophyta</taxon>
        <taxon>Tracheophyta</taxon>
        <taxon>Spermatophyta</taxon>
        <taxon>Magnoliopsida</taxon>
        <taxon>eudicotyledons</taxon>
        <taxon>Gunneridae</taxon>
        <taxon>Pentapetalae</taxon>
        <taxon>rosids</taxon>
        <taxon>fabids</taxon>
        <taxon>Fagales</taxon>
        <taxon>Fagaceae</taxon>
        <taxon>Fagus</taxon>
    </lineage>
</organism>